<accession>A0A0A9AA19</accession>
<sequence length="70" mass="7743">MTQSIPVIQSTTKHFISGIPSNNQVSSQLHCNIQMANVFSTMIKTILPSSRISDIMNSLTNLPNSIRNQL</sequence>
<evidence type="ECO:0000313" key="1">
    <source>
        <dbReference type="EMBL" id="JAD43897.1"/>
    </source>
</evidence>
<organism evidence="1">
    <name type="scientific">Arundo donax</name>
    <name type="common">Giant reed</name>
    <name type="synonym">Donax arundinaceus</name>
    <dbReference type="NCBI Taxonomy" id="35708"/>
    <lineage>
        <taxon>Eukaryota</taxon>
        <taxon>Viridiplantae</taxon>
        <taxon>Streptophyta</taxon>
        <taxon>Embryophyta</taxon>
        <taxon>Tracheophyta</taxon>
        <taxon>Spermatophyta</taxon>
        <taxon>Magnoliopsida</taxon>
        <taxon>Liliopsida</taxon>
        <taxon>Poales</taxon>
        <taxon>Poaceae</taxon>
        <taxon>PACMAD clade</taxon>
        <taxon>Arundinoideae</taxon>
        <taxon>Arundineae</taxon>
        <taxon>Arundo</taxon>
    </lineage>
</organism>
<protein>
    <submittedName>
        <fullName evidence="1">Uncharacterized protein</fullName>
    </submittedName>
</protein>
<dbReference type="EMBL" id="GBRH01253998">
    <property type="protein sequence ID" value="JAD43897.1"/>
    <property type="molecule type" value="Transcribed_RNA"/>
</dbReference>
<dbReference type="AlphaFoldDB" id="A0A0A9AA19"/>
<proteinExistence type="predicted"/>
<reference evidence="1" key="1">
    <citation type="submission" date="2014-09" db="EMBL/GenBank/DDBJ databases">
        <authorList>
            <person name="Magalhaes I.L.F."/>
            <person name="Oliveira U."/>
            <person name="Santos F.R."/>
            <person name="Vidigal T.H.D.A."/>
            <person name="Brescovit A.D."/>
            <person name="Santos A.J."/>
        </authorList>
    </citation>
    <scope>NUCLEOTIDE SEQUENCE</scope>
    <source>
        <tissue evidence="1">Shoot tissue taken approximately 20 cm above the soil surface</tissue>
    </source>
</reference>
<name>A0A0A9AA19_ARUDO</name>
<reference evidence="1" key="2">
    <citation type="journal article" date="2015" name="Data Brief">
        <title>Shoot transcriptome of the giant reed, Arundo donax.</title>
        <authorList>
            <person name="Barrero R.A."/>
            <person name="Guerrero F.D."/>
            <person name="Moolhuijzen P."/>
            <person name="Goolsby J.A."/>
            <person name="Tidwell J."/>
            <person name="Bellgard S.E."/>
            <person name="Bellgard M.I."/>
        </authorList>
    </citation>
    <scope>NUCLEOTIDE SEQUENCE</scope>
    <source>
        <tissue evidence="1">Shoot tissue taken approximately 20 cm above the soil surface</tissue>
    </source>
</reference>